<keyword evidence="5 6" id="KW-0067">ATP-binding</keyword>
<dbReference type="OrthoDB" id="5979581at2759"/>
<sequence>MASQKLLLPREFPSSGFEVIDPSQVVEEERLPFYCRDEYYPMRIGAVIKDRYQVVAKLGYGTSSTVWLCRDLRDRVYWVLKVHVNILEHNQELEVYRHLAGITMEHSGRRHIRWLEDSFKLKSRSGEHDVFVMTPLGMSLRTLQKKQKNGVFQQPLVVPALDQVLTGLNFLHEADVIHTDLHSDNLLIALANDSVLSKVEDDEICKPSARKQIGDTTIYVSRYMLGGAGPLTICDLGRARIGNEHSGDAMPVQYRAPEVILNMKWTNAVDIWSVGLLAWDLLERENLFCVYDHECEERNDAHHLATMTALLGPPPPEFLNRSKETSKYWDEDGKWRGPVPLPTEKTLESLANTLAGDDREQFLNFVRCLLCWLPEERLTTEQAHHHPWLRERS</sequence>
<dbReference type="STRING" id="857342.A0A2T3AZD6"/>
<feature type="domain" description="Protein kinase" evidence="7">
    <location>
        <begin position="52"/>
        <end position="389"/>
    </location>
</feature>
<dbReference type="GO" id="GO:0004674">
    <property type="term" value="F:protein serine/threonine kinase activity"/>
    <property type="evidence" value="ECO:0007669"/>
    <property type="project" value="UniProtKB-KW"/>
</dbReference>
<dbReference type="PROSITE" id="PS00107">
    <property type="entry name" value="PROTEIN_KINASE_ATP"/>
    <property type="match status" value="1"/>
</dbReference>
<evidence type="ECO:0000313" key="9">
    <source>
        <dbReference type="Proteomes" id="UP000241818"/>
    </source>
</evidence>
<keyword evidence="2" id="KW-0808">Transferase</keyword>
<dbReference type="GO" id="GO:0043484">
    <property type="term" value="P:regulation of RNA splicing"/>
    <property type="evidence" value="ECO:0007669"/>
    <property type="project" value="TreeGrafter"/>
</dbReference>
<keyword evidence="1" id="KW-0723">Serine/threonine-protein kinase</keyword>
<dbReference type="PROSITE" id="PS50011">
    <property type="entry name" value="PROTEIN_KINASE_DOM"/>
    <property type="match status" value="1"/>
</dbReference>
<evidence type="ECO:0000256" key="4">
    <source>
        <dbReference type="ARBA" id="ARBA00022777"/>
    </source>
</evidence>
<dbReference type="Pfam" id="PF00069">
    <property type="entry name" value="Pkinase"/>
    <property type="match status" value="1"/>
</dbReference>
<dbReference type="GO" id="GO:0005524">
    <property type="term" value="F:ATP binding"/>
    <property type="evidence" value="ECO:0007669"/>
    <property type="project" value="UniProtKB-UniRule"/>
</dbReference>
<evidence type="ECO:0000313" key="8">
    <source>
        <dbReference type="EMBL" id="PSS16520.1"/>
    </source>
</evidence>
<dbReference type="InterPro" id="IPR051175">
    <property type="entry name" value="CLK_kinases"/>
</dbReference>
<evidence type="ECO:0000256" key="6">
    <source>
        <dbReference type="PROSITE-ProRule" id="PRU10141"/>
    </source>
</evidence>
<evidence type="ECO:0000256" key="1">
    <source>
        <dbReference type="ARBA" id="ARBA00022527"/>
    </source>
</evidence>
<dbReference type="AlphaFoldDB" id="A0A2T3AZD6"/>
<name>A0A2T3AZD6_AMORE</name>
<keyword evidence="9" id="KW-1185">Reference proteome</keyword>
<dbReference type="PANTHER" id="PTHR45646">
    <property type="entry name" value="SERINE/THREONINE-PROTEIN KINASE DOA-RELATED"/>
    <property type="match status" value="1"/>
</dbReference>
<dbReference type="RefSeq" id="XP_024720028.1">
    <property type="nucleotide sequence ID" value="XM_024860874.1"/>
</dbReference>
<dbReference type="InterPro" id="IPR011009">
    <property type="entry name" value="Kinase-like_dom_sf"/>
</dbReference>
<proteinExistence type="predicted"/>
<accession>A0A2T3AZD6</accession>
<reference evidence="8 9" key="1">
    <citation type="journal article" date="2018" name="New Phytol.">
        <title>Comparative genomics and transcriptomics depict ericoid mycorrhizal fungi as versatile saprotrophs and plant mutualists.</title>
        <authorList>
            <person name="Martino E."/>
            <person name="Morin E."/>
            <person name="Grelet G.A."/>
            <person name="Kuo A."/>
            <person name="Kohler A."/>
            <person name="Daghino S."/>
            <person name="Barry K.W."/>
            <person name="Cichocki N."/>
            <person name="Clum A."/>
            <person name="Dockter R.B."/>
            <person name="Hainaut M."/>
            <person name="Kuo R.C."/>
            <person name="LaButti K."/>
            <person name="Lindahl B.D."/>
            <person name="Lindquist E.A."/>
            <person name="Lipzen A."/>
            <person name="Khouja H.R."/>
            <person name="Magnuson J."/>
            <person name="Murat C."/>
            <person name="Ohm R.A."/>
            <person name="Singer S.W."/>
            <person name="Spatafora J.W."/>
            <person name="Wang M."/>
            <person name="Veneault-Fourrey C."/>
            <person name="Henrissat B."/>
            <person name="Grigoriev I.V."/>
            <person name="Martin F.M."/>
            <person name="Perotto S."/>
        </authorList>
    </citation>
    <scope>NUCLEOTIDE SEQUENCE [LARGE SCALE GENOMIC DNA]</scope>
    <source>
        <strain evidence="8 9">ATCC 22711</strain>
    </source>
</reference>
<dbReference type="SUPFAM" id="SSF56112">
    <property type="entry name" value="Protein kinase-like (PK-like)"/>
    <property type="match status" value="1"/>
</dbReference>
<evidence type="ECO:0000256" key="3">
    <source>
        <dbReference type="ARBA" id="ARBA00022741"/>
    </source>
</evidence>
<organism evidence="8 9">
    <name type="scientific">Amorphotheca resinae ATCC 22711</name>
    <dbReference type="NCBI Taxonomy" id="857342"/>
    <lineage>
        <taxon>Eukaryota</taxon>
        <taxon>Fungi</taxon>
        <taxon>Dikarya</taxon>
        <taxon>Ascomycota</taxon>
        <taxon>Pezizomycotina</taxon>
        <taxon>Leotiomycetes</taxon>
        <taxon>Helotiales</taxon>
        <taxon>Amorphothecaceae</taxon>
        <taxon>Amorphotheca</taxon>
    </lineage>
</organism>
<dbReference type="GeneID" id="36568955"/>
<dbReference type="InParanoid" id="A0A2T3AZD6"/>
<dbReference type="InterPro" id="IPR000719">
    <property type="entry name" value="Prot_kinase_dom"/>
</dbReference>
<keyword evidence="4" id="KW-0418">Kinase</keyword>
<gene>
    <name evidence="8" type="ORF">M430DRAFT_103665</name>
</gene>
<dbReference type="Gene3D" id="1.10.510.10">
    <property type="entry name" value="Transferase(Phosphotransferase) domain 1"/>
    <property type="match status" value="1"/>
</dbReference>
<dbReference type="SMART" id="SM00220">
    <property type="entry name" value="S_TKc"/>
    <property type="match status" value="1"/>
</dbReference>
<protein>
    <recommendedName>
        <fullName evidence="7">Protein kinase domain-containing protein</fullName>
    </recommendedName>
</protein>
<dbReference type="Gene3D" id="3.30.200.20">
    <property type="entry name" value="Phosphorylase Kinase, domain 1"/>
    <property type="match status" value="1"/>
</dbReference>
<dbReference type="EMBL" id="KZ679012">
    <property type="protein sequence ID" value="PSS16520.1"/>
    <property type="molecule type" value="Genomic_DNA"/>
</dbReference>
<dbReference type="InterPro" id="IPR017441">
    <property type="entry name" value="Protein_kinase_ATP_BS"/>
</dbReference>
<dbReference type="GO" id="GO:0005634">
    <property type="term" value="C:nucleus"/>
    <property type="evidence" value="ECO:0007669"/>
    <property type="project" value="TreeGrafter"/>
</dbReference>
<evidence type="ECO:0000256" key="2">
    <source>
        <dbReference type="ARBA" id="ARBA00022679"/>
    </source>
</evidence>
<dbReference type="PANTHER" id="PTHR45646:SF11">
    <property type="entry name" value="SERINE_THREONINE-PROTEIN KINASE DOA"/>
    <property type="match status" value="1"/>
</dbReference>
<evidence type="ECO:0000256" key="5">
    <source>
        <dbReference type="ARBA" id="ARBA00022840"/>
    </source>
</evidence>
<dbReference type="Proteomes" id="UP000241818">
    <property type="component" value="Unassembled WGS sequence"/>
</dbReference>
<keyword evidence="3 6" id="KW-0547">Nucleotide-binding</keyword>
<feature type="binding site" evidence="6">
    <location>
        <position position="81"/>
    </location>
    <ligand>
        <name>ATP</name>
        <dbReference type="ChEBI" id="CHEBI:30616"/>
    </ligand>
</feature>
<evidence type="ECO:0000259" key="7">
    <source>
        <dbReference type="PROSITE" id="PS50011"/>
    </source>
</evidence>